<dbReference type="AlphaFoldDB" id="A0A6J6QQY5"/>
<name>A0A6J6QQY5_9ZZZZ</name>
<accession>A0A6J6QQY5</accession>
<protein>
    <submittedName>
        <fullName evidence="2">Unannotated protein</fullName>
    </submittedName>
</protein>
<sequence>MVDPPFPAAVNSTRKPPSIGSRSTELGVSGTVTGVALTAEDDALAPVELTARSSTEAAVPFVSPVITKRVEVPRVNPLPEVRSVHVPPLTWY</sequence>
<proteinExistence type="predicted"/>
<evidence type="ECO:0000313" key="2">
    <source>
        <dbReference type="EMBL" id="CAB4711378.1"/>
    </source>
</evidence>
<feature type="compositionally biased region" description="Polar residues" evidence="1">
    <location>
        <begin position="10"/>
        <end position="27"/>
    </location>
</feature>
<organism evidence="2">
    <name type="scientific">freshwater metagenome</name>
    <dbReference type="NCBI Taxonomy" id="449393"/>
    <lineage>
        <taxon>unclassified sequences</taxon>
        <taxon>metagenomes</taxon>
        <taxon>ecological metagenomes</taxon>
    </lineage>
</organism>
<reference evidence="2" key="1">
    <citation type="submission" date="2020-05" db="EMBL/GenBank/DDBJ databases">
        <authorList>
            <person name="Chiriac C."/>
            <person name="Salcher M."/>
            <person name="Ghai R."/>
            <person name="Kavagutti S V."/>
        </authorList>
    </citation>
    <scope>NUCLEOTIDE SEQUENCE</scope>
</reference>
<gene>
    <name evidence="2" type="ORF">UFOPK2593_01190</name>
</gene>
<feature type="region of interest" description="Disordered" evidence="1">
    <location>
        <begin position="1"/>
        <end position="27"/>
    </location>
</feature>
<dbReference type="EMBL" id="CAEZXW010000092">
    <property type="protein sequence ID" value="CAB4711378.1"/>
    <property type="molecule type" value="Genomic_DNA"/>
</dbReference>
<evidence type="ECO:0000256" key="1">
    <source>
        <dbReference type="SAM" id="MobiDB-lite"/>
    </source>
</evidence>